<dbReference type="PRINTS" id="PR00455">
    <property type="entry name" value="HTHTETR"/>
</dbReference>
<evidence type="ECO:0000256" key="1">
    <source>
        <dbReference type="ARBA" id="ARBA00023125"/>
    </source>
</evidence>
<keyword evidence="5" id="KW-1185">Reference proteome</keyword>
<dbReference type="InterPro" id="IPR009057">
    <property type="entry name" value="Homeodomain-like_sf"/>
</dbReference>
<feature type="DNA-binding region" description="H-T-H motif" evidence="2">
    <location>
        <begin position="35"/>
        <end position="54"/>
    </location>
</feature>
<keyword evidence="1 2" id="KW-0238">DNA-binding</keyword>
<reference evidence="4 5" key="1">
    <citation type="submission" date="2011-11" db="EMBL/GenBank/DDBJ databases">
        <title>Complete sequence of Spirochaeta sp. grapes.</title>
        <authorList>
            <consortium name="US DOE Joint Genome Institute"/>
            <person name="Lucas S."/>
            <person name="Han J."/>
            <person name="Lapidus A."/>
            <person name="Cheng J.-F."/>
            <person name="Goodwin L."/>
            <person name="Pitluck S."/>
            <person name="Peters L."/>
            <person name="Ovchinnikova G."/>
            <person name="Munk A.C."/>
            <person name="Detter J.C."/>
            <person name="Han C."/>
            <person name="Tapia R."/>
            <person name="Land M."/>
            <person name="Hauser L."/>
            <person name="Kyrpides N."/>
            <person name="Ivanova N."/>
            <person name="Pagani I."/>
            <person name="Ritalahtilisa K."/>
            <person name="Loeffler F."/>
            <person name="Woyke T."/>
        </authorList>
    </citation>
    <scope>NUCLEOTIDE SEQUENCE [LARGE SCALE GENOMIC DNA]</scope>
    <source>
        <strain evidence="5">ATCC BAA-1885 / DSM 22778 / Grapes</strain>
    </source>
</reference>
<dbReference type="PROSITE" id="PS50977">
    <property type="entry name" value="HTH_TETR_2"/>
    <property type="match status" value="1"/>
</dbReference>
<dbReference type="RefSeq" id="WP_014268855.1">
    <property type="nucleotide sequence ID" value="NC_016633.1"/>
</dbReference>
<dbReference type="eggNOG" id="COG1309">
    <property type="taxonomic scope" value="Bacteria"/>
</dbReference>
<gene>
    <name evidence="4" type="ordered locus">SpiGrapes_0142</name>
</gene>
<dbReference type="Gene3D" id="1.10.357.10">
    <property type="entry name" value="Tetracycline Repressor, domain 2"/>
    <property type="match status" value="1"/>
</dbReference>
<dbReference type="SUPFAM" id="SSF46689">
    <property type="entry name" value="Homeodomain-like"/>
    <property type="match status" value="1"/>
</dbReference>
<name>G8QTP1_SPHPG</name>
<feature type="domain" description="HTH tetR-type" evidence="3">
    <location>
        <begin position="12"/>
        <end position="72"/>
    </location>
</feature>
<dbReference type="Gene3D" id="1.10.10.60">
    <property type="entry name" value="Homeodomain-like"/>
    <property type="match status" value="1"/>
</dbReference>
<evidence type="ECO:0000256" key="2">
    <source>
        <dbReference type="PROSITE-ProRule" id="PRU00335"/>
    </source>
</evidence>
<sequence>MGIVERRIRDRQNRVMEILDASKRMFRSRGFIETTMNEIATDSDLSRRTLYLYFHNKEEILLTLAVQTLEQLLEETAKSRIQEMTGIERLINLATTYRNLYVADAGSFQFIPNFTNCVRALGGSHPIVKKCENITNELISIVSMMLQEGMEDHSVRKIDNPTKTAAILITMIHSFIQSVDTDNDLLCIALHISPSDFLDESFSFITHYLSAKDKD</sequence>
<dbReference type="HOGENOM" id="CLU_069356_12_1_12"/>
<organism evidence="4 5">
    <name type="scientific">Sphaerochaeta pleomorpha (strain ATCC BAA-1885 / DSM 22778 / Grapes)</name>
    <dbReference type="NCBI Taxonomy" id="158190"/>
    <lineage>
        <taxon>Bacteria</taxon>
        <taxon>Pseudomonadati</taxon>
        <taxon>Spirochaetota</taxon>
        <taxon>Spirochaetia</taxon>
        <taxon>Spirochaetales</taxon>
        <taxon>Sphaerochaetaceae</taxon>
        <taxon>Sphaerochaeta</taxon>
    </lineage>
</organism>
<accession>G8QTP1</accession>
<dbReference type="PROSITE" id="PS01081">
    <property type="entry name" value="HTH_TETR_1"/>
    <property type="match status" value="1"/>
</dbReference>
<dbReference type="KEGG" id="sgp:SpiGrapes_0142"/>
<evidence type="ECO:0000259" key="3">
    <source>
        <dbReference type="PROSITE" id="PS50977"/>
    </source>
</evidence>
<dbReference type="Pfam" id="PF00440">
    <property type="entry name" value="TetR_N"/>
    <property type="match status" value="1"/>
</dbReference>
<dbReference type="Proteomes" id="UP000005632">
    <property type="component" value="Chromosome"/>
</dbReference>
<dbReference type="OrthoDB" id="9809994at2"/>
<evidence type="ECO:0000313" key="4">
    <source>
        <dbReference type="EMBL" id="AEV28006.1"/>
    </source>
</evidence>
<protein>
    <submittedName>
        <fullName evidence="4">Transcriptional regulator</fullName>
    </submittedName>
</protein>
<proteinExistence type="predicted"/>
<dbReference type="STRING" id="158190.SpiGrapes_0142"/>
<dbReference type="PANTHER" id="PTHR43479:SF11">
    <property type="entry name" value="ACREF_ENVCD OPERON REPRESSOR-RELATED"/>
    <property type="match status" value="1"/>
</dbReference>
<dbReference type="InterPro" id="IPR023772">
    <property type="entry name" value="DNA-bd_HTH_TetR-type_CS"/>
</dbReference>
<evidence type="ECO:0000313" key="5">
    <source>
        <dbReference type="Proteomes" id="UP000005632"/>
    </source>
</evidence>
<dbReference type="PANTHER" id="PTHR43479">
    <property type="entry name" value="ACREF/ENVCD OPERON REPRESSOR-RELATED"/>
    <property type="match status" value="1"/>
</dbReference>
<dbReference type="GO" id="GO:0003677">
    <property type="term" value="F:DNA binding"/>
    <property type="evidence" value="ECO:0007669"/>
    <property type="project" value="UniProtKB-UniRule"/>
</dbReference>
<dbReference type="InterPro" id="IPR050624">
    <property type="entry name" value="HTH-type_Tx_Regulator"/>
</dbReference>
<dbReference type="EMBL" id="CP003155">
    <property type="protein sequence ID" value="AEV28006.1"/>
    <property type="molecule type" value="Genomic_DNA"/>
</dbReference>
<dbReference type="AlphaFoldDB" id="G8QTP1"/>
<dbReference type="InterPro" id="IPR001647">
    <property type="entry name" value="HTH_TetR"/>
</dbReference>